<proteinExistence type="predicted"/>
<dbReference type="Proteomes" id="UP001139366">
    <property type="component" value="Unassembled WGS sequence"/>
</dbReference>
<evidence type="ECO:0000256" key="1">
    <source>
        <dbReference type="ARBA" id="ARBA00022679"/>
    </source>
</evidence>
<dbReference type="InterPro" id="IPR011009">
    <property type="entry name" value="Kinase-like_dom_sf"/>
</dbReference>
<dbReference type="GO" id="GO:0005776">
    <property type="term" value="C:autophagosome"/>
    <property type="evidence" value="ECO:0007669"/>
    <property type="project" value="TreeGrafter"/>
</dbReference>
<dbReference type="EMBL" id="JAINUY010000004">
    <property type="protein sequence ID" value="MBZ4035936.1"/>
    <property type="molecule type" value="Genomic_DNA"/>
</dbReference>
<reference evidence="6 7" key="1">
    <citation type="journal article" date="2023" name="Antonie Van Leeuwenhoek">
        <title>Flavobacterium potami sp. nov., a multi-metal resistance genes harbouring bacterium isolated from shallow river silt.</title>
        <authorList>
            <person name="Li S."/>
            <person name="Mao S."/>
            <person name="Mu W."/>
            <person name="Guo B."/>
            <person name="Li C."/>
            <person name="Zhu Q."/>
            <person name="Hou X."/>
            <person name="Zhao Y."/>
            <person name="Wei S."/>
            <person name="Liu H."/>
            <person name="Liu A."/>
        </authorList>
    </citation>
    <scope>NUCLEOTIDE SEQUENCE [LARGE SCALE GENOMIC DNA]</scope>
    <source>
        <strain evidence="6 7">17A</strain>
    </source>
</reference>
<dbReference type="SUPFAM" id="SSF56112">
    <property type="entry name" value="Protein kinase-like (PK-like)"/>
    <property type="match status" value="1"/>
</dbReference>
<organism evidence="6 7">
    <name type="scientific">Flavobacterium potami</name>
    <dbReference type="NCBI Taxonomy" id="2872310"/>
    <lineage>
        <taxon>Bacteria</taxon>
        <taxon>Pseudomonadati</taxon>
        <taxon>Bacteroidota</taxon>
        <taxon>Flavobacteriia</taxon>
        <taxon>Flavobacteriales</taxon>
        <taxon>Flavobacteriaceae</taxon>
        <taxon>Flavobacterium</taxon>
    </lineage>
</organism>
<protein>
    <submittedName>
        <fullName evidence="6">Serine/threonine protein kinase</fullName>
    </submittedName>
</protein>
<keyword evidence="7" id="KW-1185">Reference proteome</keyword>
<dbReference type="AlphaFoldDB" id="A0A9X1HBB1"/>
<dbReference type="SMART" id="SM00220">
    <property type="entry name" value="S_TKc"/>
    <property type="match status" value="1"/>
</dbReference>
<name>A0A9X1HBB1_9FLAO</name>
<accession>A0A9X1HBB1</accession>
<evidence type="ECO:0000256" key="3">
    <source>
        <dbReference type="ARBA" id="ARBA00022777"/>
    </source>
</evidence>
<evidence type="ECO:0000313" key="7">
    <source>
        <dbReference type="Proteomes" id="UP001139366"/>
    </source>
</evidence>
<dbReference type="InterPro" id="IPR000719">
    <property type="entry name" value="Prot_kinase_dom"/>
</dbReference>
<dbReference type="InterPro" id="IPR045269">
    <property type="entry name" value="Atg1-like"/>
</dbReference>
<gene>
    <name evidence="6" type="ORF">K6T82_14265</name>
</gene>
<dbReference type="PANTHER" id="PTHR24348:SF22">
    <property type="entry name" value="NON-SPECIFIC SERINE_THREONINE PROTEIN KINASE"/>
    <property type="match status" value="1"/>
</dbReference>
<keyword evidence="1" id="KW-0808">Transferase</keyword>
<evidence type="ECO:0000256" key="2">
    <source>
        <dbReference type="ARBA" id="ARBA00022741"/>
    </source>
</evidence>
<dbReference type="InterPro" id="IPR008271">
    <property type="entry name" value="Ser/Thr_kinase_AS"/>
</dbReference>
<keyword evidence="2" id="KW-0547">Nucleotide-binding</keyword>
<dbReference type="GO" id="GO:0005524">
    <property type="term" value="F:ATP binding"/>
    <property type="evidence" value="ECO:0007669"/>
    <property type="project" value="UniProtKB-KW"/>
</dbReference>
<feature type="domain" description="Protein kinase" evidence="5">
    <location>
        <begin position="5"/>
        <end position="266"/>
    </location>
</feature>
<keyword evidence="6" id="KW-0723">Serine/threonine-protein kinase</keyword>
<evidence type="ECO:0000259" key="5">
    <source>
        <dbReference type="PROSITE" id="PS50011"/>
    </source>
</evidence>
<evidence type="ECO:0000256" key="4">
    <source>
        <dbReference type="ARBA" id="ARBA00022840"/>
    </source>
</evidence>
<dbReference type="CDD" id="cd14014">
    <property type="entry name" value="STKc_PknB_like"/>
    <property type="match status" value="1"/>
</dbReference>
<sequence>MITECTSIKEFAQGGQKKVFLAEHPKFGKVVIKKGLIKSFTSLERIKREVKLLDELDSEYYPKQYHFNIDFKTNEFEIVEEYIEGSTLRDNLHIFYNNPSEIFSLLDLLIDGLSLIWDKNVVHRDLKPENIILRPNMKPCIIDLGIARFLDLESLTKTISPVGPCTPIYASSEQLTNNKNSIDLRTDFFALVVIALELYLGQHPFNESGSKYSIMENILRNNYIVENENVNQNKQMSELALKVLHTQPYMRFRNYSLFKEFLKTYL</sequence>
<dbReference type="Pfam" id="PF00069">
    <property type="entry name" value="Pkinase"/>
    <property type="match status" value="1"/>
</dbReference>
<dbReference type="GO" id="GO:0005829">
    <property type="term" value="C:cytosol"/>
    <property type="evidence" value="ECO:0007669"/>
    <property type="project" value="TreeGrafter"/>
</dbReference>
<dbReference type="GO" id="GO:0042594">
    <property type="term" value="P:response to starvation"/>
    <property type="evidence" value="ECO:0007669"/>
    <property type="project" value="TreeGrafter"/>
</dbReference>
<dbReference type="PROSITE" id="PS00108">
    <property type="entry name" value="PROTEIN_KINASE_ST"/>
    <property type="match status" value="1"/>
</dbReference>
<dbReference type="PANTHER" id="PTHR24348">
    <property type="entry name" value="SERINE/THREONINE-PROTEIN KINASE UNC-51-RELATED"/>
    <property type="match status" value="1"/>
</dbReference>
<dbReference type="GO" id="GO:0034045">
    <property type="term" value="C:phagophore assembly site membrane"/>
    <property type="evidence" value="ECO:0007669"/>
    <property type="project" value="TreeGrafter"/>
</dbReference>
<dbReference type="GO" id="GO:0004674">
    <property type="term" value="F:protein serine/threonine kinase activity"/>
    <property type="evidence" value="ECO:0007669"/>
    <property type="project" value="UniProtKB-KW"/>
</dbReference>
<keyword evidence="3 6" id="KW-0418">Kinase</keyword>
<comment type="caution">
    <text evidence="6">The sequence shown here is derived from an EMBL/GenBank/DDBJ whole genome shotgun (WGS) entry which is preliminary data.</text>
</comment>
<dbReference type="RefSeq" id="WP_223706857.1">
    <property type="nucleotide sequence ID" value="NZ_JAINUY010000004.1"/>
</dbReference>
<dbReference type="PROSITE" id="PS50011">
    <property type="entry name" value="PROTEIN_KINASE_DOM"/>
    <property type="match status" value="1"/>
</dbReference>
<keyword evidence="4" id="KW-0067">ATP-binding</keyword>
<evidence type="ECO:0000313" key="6">
    <source>
        <dbReference type="EMBL" id="MBZ4035936.1"/>
    </source>
</evidence>
<dbReference type="Gene3D" id="1.10.510.10">
    <property type="entry name" value="Transferase(Phosphotransferase) domain 1"/>
    <property type="match status" value="1"/>
</dbReference>